<dbReference type="Proteomes" id="UP000033010">
    <property type="component" value="Segment"/>
</dbReference>
<dbReference type="GeneID" id="24171783"/>
<reference evidence="1 2" key="1">
    <citation type="submission" date="2013-12" db="EMBL/GenBank/DDBJ databases">
        <title>Ecological redundancy of diverse viral populations within a natural community.</title>
        <authorList>
            <person name="Gregory A.C."/>
            <person name="LaButti K."/>
            <person name="Copeland A."/>
            <person name="Woyke T."/>
            <person name="Sullivan M.B."/>
        </authorList>
    </citation>
    <scope>NUCLEOTIDE SEQUENCE [LARGE SCALE GENOMIC DNA]</scope>
    <source>
        <strain evidence="1">Syn7803US105</strain>
    </source>
</reference>
<protein>
    <submittedName>
        <fullName evidence="1">Uncharacterized protein</fullName>
    </submittedName>
</protein>
<dbReference type="RefSeq" id="YP_009133713.1">
    <property type="nucleotide sequence ID" value="NC_026924.1"/>
</dbReference>
<gene>
    <name evidence="1" type="ORF">Syn7803US105_153</name>
</gene>
<sequence length="99" mass="11183">MVNESFVSPVSDIEEPPESITENIKVLLLKDRPEYIIGNVLELDEEPSILIENCFSISGDDTLSPFPLYTDQRDLFLTSEGVFTIVDPTEKLLETYRSA</sequence>
<dbReference type="EMBL" id="KJ019071">
    <property type="protein sequence ID" value="AIX24497.1"/>
    <property type="molecule type" value="Genomic_DNA"/>
</dbReference>
<dbReference type="KEGG" id="vg:24171783"/>
<organism evidence="1 2">
    <name type="scientific">Synechococcus phage ACG-2014g</name>
    <dbReference type="NCBI Taxonomy" id="1493512"/>
    <lineage>
        <taxon>Viruses</taxon>
        <taxon>Duplodnaviria</taxon>
        <taxon>Heunggongvirae</taxon>
        <taxon>Uroviricota</taxon>
        <taxon>Caudoviricetes</taxon>
        <taxon>Pantevenvirales</taxon>
        <taxon>Kyanoviridae</taxon>
        <taxon>Macariavirus</taxon>
        <taxon>Macariavirus tuscon14g</taxon>
    </lineage>
</organism>
<proteinExistence type="predicted"/>
<dbReference type="InterPro" id="IPR046691">
    <property type="entry name" value="DUF6561"/>
</dbReference>
<keyword evidence="2" id="KW-1185">Reference proteome</keyword>
<dbReference type="Pfam" id="PF20198">
    <property type="entry name" value="DUF6561"/>
    <property type="match status" value="1"/>
</dbReference>
<evidence type="ECO:0000313" key="1">
    <source>
        <dbReference type="EMBL" id="AIX24497.1"/>
    </source>
</evidence>
<dbReference type="OrthoDB" id="25340at10239"/>
<dbReference type="Gene3D" id="2.30.30.100">
    <property type="match status" value="1"/>
</dbReference>
<name>A0A0E3FB90_9CAUD</name>
<evidence type="ECO:0000313" key="2">
    <source>
        <dbReference type="Proteomes" id="UP000033010"/>
    </source>
</evidence>
<accession>A0A0E3FB90</accession>